<evidence type="ECO:0000256" key="5">
    <source>
        <dbReference type="ARBA" id="ARBA00022553"/>
    </source>
</evidence>
<dbReference type="CDD" id="cd16917">
    <property type="entry name" value="HATPase_UhpB-NarQ-NarX-like"/>
    <property type="match status" value="1"/>
</dbReference>
<keyword evidence="4 14" id="KW-0997">Cell inner membrane</keyword>
<dbReference type="CDD" id="cd22899">
    <property type="entry name" value="NarQ_sensor"/>
    <property type="match status" value="1"/>
</dbReference>
<feature type="transmembrane region" description="Helical" evidence="15">
    <location>
        <begin position="158"/>
        <end position="180"/>
    </location>
</feature>
<dbReference type="GO" id="GO:0005886">
    <property type="term" value="C:plasma membrane"/>
    <property type="evidence" value="ECO:0007669"/>
    <property type="project" value="UniProtKB-SubCell"/>
</dbReference>
<dbReference type="PIRSF" id="PIRSF003167">
    <property type="entry name" value="STHK_NarX/NarQ"/>
    <property type="match status" value="1"/>
</dbReference>
<name>A0A1W6TZI9_VIBAL</name>
<dbReference type="Pfam" id="PF07730">
    <property type="entry name" value="HisKA_3"/>
    <property type="match status" value="1"/>
</dbReference>
<evidence type="ECO:0000256" key="4">
    <source>
        <dbReference type="ARBA" id="ARBA00022519"/>
    </source>
</evidence>
<dbReference type="PANTHER" id="PTHR24421:SF10">
    <property type="entry name" value="NITRATE_NITRITE SENSOR PROTEIN NARQ"/>
    <property type="match status" value="1"/>
</dbReference>
<evidence type="ECO:0000256" key="8">
    <source>
        <dbReference type="ARBA" id="ARBA00022741"/>
    </source>
</evidence>
<dbReference type="Pfam" id="PF00672">
    <property type="entry name" value="HAMP"/>
    <property type="match status" value="1"/>
</dbReference>
<evidence type="ECO:0000256" key="6">
    <source>
        <dbReference type="ARBA" id="ARBA00022679"/>
    </source>
</evidence>
<evidence type="ECO:0000256" key="3">
    <source>
        <dbReference type="ARBA" id="ARBA00022475"/>
    </source>
</evidence>
<evidence type="ECO:0000313" key="18">
    <source>
        <dbReference type="EMBL" id="ARP21181.1"/>
    </source>
</evidence>
<dbReference type="Pfam" id="PF13675">
    <property type="entry name" value="PilJ"/>
    <property type="match status" value="1"/>
</dbReference>
<dbReference type="InterPro" id="IPR016380">
    <property type="entry name" value="Sig_transdc_His_kin_NarX/NarQ"/>
</dbReference>
<dbReference type="InterPro" id="IPR050482">
    <property type="entry name" value="Sensor_HK_TwoCompSys"/>
</dbReference>
<keyword evidence="13 14" id="KW-0472">Membrane</keyword>
<evidence type="ECO:0000256" key="15">
    <source>
        <dbReference type="SAM" id="Phobius"/>
    </source>
</evidence>
<keyword evidence="10 14" id="KW-0067">ATP-binding</keyword>
<keyword evidence="5" id="KW-0597">Phosphoprotein</keyword>
<dbReference type="InterPro" id="IPR036890">
    <property type="entry name" value="HATPase_C_sf"/>
</dbReference>
<dbReference type="PANTHER" id="PTHR24421">
    <property type="entry name" value="NITRATE/NITRITE SENSOR PROTEIN NARX-RELATED"/>
    <property type="match status" value="1"/>
</dbReference>
<keyword evidence="3 14" id="KW-1003">Cell membrane</keyword>
<dbReference type="InterPro" id="IPR005467">
    <property type="entry name" value="His_kinase_dom"/>
</dbReference>
<dbReference type="GO" id="GO:0005524">
    <property type="term" value="F:ATP binding"/>
    <property type="evidence" value="ECO:0007669"/>
    <property type="project" value="UniProtKB-UniRule"/>
</dbReference>
<evidence type="ECO:0000256" key="2">
    <source>
        <dbReference type="ARBA" id="ARBA00004429"/>
    </source>
</evidence>
<dbReference type="InterPro" id="IPR042295">
    <property type="entry name" value="NarX-like_N_sf"/>
</dbReference>
<dbReference type="InterPro" id="IPR003660">
    <property type="entry name" value="HAMP_dom"/>
</dbReference>
<sequence>MGEELRLFKNVKKSVTRTIASAMLLILLLSVATTGFAIFTLASSLNDAEAVNVAGSMRMQSYRLANDIQVKSVDYSSHIDAFEHSIYSPSMKALQHWSVPEDITHDYYRLIIRWHELKAVLRGDNPAEYQLLVAGFVEQIDEFVFKLQSFSEQKLINLAWIGGLGLGGILCVSMFVVHFVRLEVVRPLRALVFASEQIKNRSFNISLNVSSDNEMGILTRTFNRMATDLGKLYRGLEQAVDEKTRKLQHANQSLEVLYDSSKELTASRINQDNFQAILQHIVSLEGIKAVKLEIEQLGEPSWILMEGEECCQDCDEDCHGKALMLDGEHLGYLYWKAGLPCPNEALIDNFVQILSRAVYYNRAQRQAEQILLMEERATIARELHDSLAQALSYLKIQVALLKRSVKNLPDEKAIAQANQVIAELDTGLSAAYTQLRELLTTFRLTIKEGSFGQALQDMVETLSEQTAADITLKNRLSSTELDAHQQVHLLQLIREAAINAIKHAQADNIHIQCLDNDGKVTVTVSDDGIGFEHQDEKLNHYGMSIMQERAARLHADLHIEASINKGCTVKLEFQHSKEVNSDSV</sequence>
<dbReference type="SUPFAM" id="SSF55874">
    <property type="entry name" value="ATPase domain of HSP90 chaperone/DNA topoisomerase II/histidine kinase"/>
    <property type="match status" value="1"/>
</dbReference>
<dbReference type="SUPFAM" id="SSF158472">
    <property type="entry name" value="HAMP domain-like"/>
    <property type="match status" value="1"/>
</dbReference>
<evidence type="ECO:0000256" key="14">
    <source>
        <dbReference type="PIRNR" id="PIRNR003167"/>
    </source>
</evidence>
<dbReference type="EC" id="2.7.13.3" evidence="14"/>
<keyword evidence="7 15" id="KW-0812">Transmembrane</keyword>
<protein>
    <recommendedName>
        <fullName evidence="14">Sensor protein</fullName>
        <ecNumber evidence="14">2.7.13.3</ecNumber>
    </recommendedName>
</protein>
<organism evidence="18">
    <name type="scientific">Vibrio alginolyticus</name>
    <dbReference type="NCBI Taxonomy" id="663"/>
    <lineage>
        <taxon>Bacteria</taxon>
        <taxon>Pseudomonadati</taxon>
        <taxon>Pseudomonadota</taxon>
        <taxon>Gammaproteobacteria</taxon>
        <taxon>Vibrionales</taxon>
        <taxon>Vibrionaceae</taxon>
        <taxon>Vibrio</taxon>
    </lineage>
</organism>
<evidence type="ECO:0000256" key="13">
    <source>
        <dbReference type="ARBA" id="ARBA00023136"/>
    </source>
</evidence>
<dbReference type="SMART" id="SM00387">
    <property type="entry name" value="HATPase_c"/>
    <property type="match status" value="1"/>
</dbReference>
<comment type="catalytic activity">
    <reaction evidence="1 14">
        <text>ATP + protein L-histidine = ADP + protein N-phospho-L-histidine.</text>
        <dbReference type="EC" id="2.7.13.3"/>
    </reaction>
</comment>
<dbReference type="Gene3D" id="1.20.5.1930">
    <property type="match status" value="1"/>
</dbReference>
<accession>A0A1W6TZI9</accession>
<feature type="domain" description="Histidine kinase" evidence="16">
    <location>
        <begin position="378"/>
        <end position="577"/>
    </location>
</feature>
<keyword evidence="12 14" id="KW-0902">Two-component regulatory system</keyword>
<keyword evidence="11 15" id="KW-1133">Transmembrane helix</keyword>
<dbReference type="Gene3D" id="3.30.565.10">
    <property type="entry name" value="Histidine kinase-like ATPase, C-terminal domain"/>
    <property type="match status" value="1"/>
</dbReference>
<reference evidence="18" key="1">
    <citation type="submission" date="2016-10" db="EMBL/GenBank/DDBJ databases">
        <title>The High Quality Genome of Vibrio alginolyticus K01M1.</title>
        <authorList>
            <person name="Wendling C."/>
            <person name="Chibani C.M."/>
            <person name="Hertel R."/>
            <person name="Sproer C."/>
            <person name="Bunk B."/>
            <person name="Overmann J."/>
            <person name="Roth O."/>
            <person name="Liesegang H."/>
        </authorList>
    </citation>
    <scope>NUCLEOTIDE SEQUENCE</scope>
    <source>
        <strain evidence="18">K05K4</strain>
    </source>
</reference>
<evidence type="ECO:0000256" key="11">
    <source>
        <dbReference type="ARBA" id="ARBA00022989"/>
    </source>
</evidence>
<dbReference type="Gene3D" id="1.20.120.960">
    <property type="entry name" value="Histidine kinase NarX, sensor domain"/>
    <property type="match status" value="1"/>
</dbReference>
<dbReference type="PROSITE" id="PS50885">
    <property type="entry name" value="HAMP"/>
    <property type="match status" value="1"/>
</dbReference>
<dbReference type="InterPro" id="IPR029095">
    <property type="entry name" value="NarX-like_N"/>
</dbReference>
<evidence type="ECO:0000256" key="7">
    <source>
        <dbReference type="ARBA" id="ARBA00022692"/>
    </source>
</evidence>
<keyword evidence="6 14" id="KW-0808">Transferase</keyword>
<dbReference type="InterPro" id="IPR003594">
    <property type="entry name" value="HATPase_dom"/>
</dbReference>
<evidence type="ECO:0000256" key="10">
    <source>
        <dbReference type="ARBA" id="ARBA00022840"/>
    </source>
</evidence>
<dbReference type="EMBL" id="CP017903">
    <property type="protein sequence ID" value="ARP21181.1"/>
    <property type="molecule type" value="Genomic_DNA"/>
</dbReference>
<evidence type="ECO:0000259" key="17">
    <source>
        <dbReference type="PROSITE" id="PS50885"/>
    </source>
</evidence>
<dbReference type="GO" id="GO:0046983">
    <property type="term" value="F:protein dimerization activity"/>
    <property type="evidence" value="ECO:0007669"/>
    <property type="project" value="UniProtKB-UniRule"/>
</dbReference>
<keyword evidence="8 14" id="KW-0547">Nucleotide-binding</keyword>
<evidence type="ECO:0000256" key="1">
    <source>
        <dbReference type="ARBA" id="ARBA00000085"/>
    </source>
</evidence>
<keyword evidence="9 14" id="KW-0418">Kinase</keyword>
<evidence type="ECO:0000256" key="12">
    <source>
        <dbReference type="ARBA" id="ARBA00023012"/>
    </source>
</evidence>
<dbReference type="Pfam" id="PF02518">
    <property type="entry name" value="HATPase_c"/>
    <property type="match status" value="1"/>
</dbReference>
<gene>
    <name evidence="18" type="primary">narX</name>
    <name evidence="18" type="ORF">K05K4_44640</name>
</gene>
<feature type="transmembrane region" description="Helical" evidence="15">
    <location>
        <begin position="21"/>
        <end position="42"/>
    </location>
</feature>
<dbReference type="PROSITE" id="PS50109">
    <property type="entry name" value="HIS_KIN"/>
    <property type="match status" value="1"/>
</dbReference>
<evidence type="ECO:0000256" key="9">
    <source>
        <dbReference type="ARBA" id="ARBA00022777"/>
    </source>
</evidence>
<dbReference type="NCBIfam" id="NF008184">
    <property type="entry name" value="PRK10935.1"/>
    <property type="match status" value="1"/>
</dbReference>
<dbReference type="GO" id="GO:0000155">
    <property type="term" value="F:phosphorelay sensor kinase activity"/>
    <property type="evidence" value="ECO:0007669"/>
    <property type="project" value="UniProtKB-UniRule"/>
</dbReference>
<dbReference type="InterPro" id="IPR011712">
    <property type="entry name" value="Sig_transdc_His_kin_sub3_dim/P"/>
</dbReference>
<comment type="subcellular location">
    <subcellularLocation>
        <location evidence="2">Cell inner membrane</location>
        <topology evidence="2">Multi-pass membrane protein</topology>
    </subcellularLocation>
</comment>
<dbReference type="SMART" id="SM00304">
    <property type="entry name" value="HAMP"/>
    <property type="match status" value="1"/>
</dbReference>
<proteinExistence type="predicted"/>
<evidence type="ECO:0000259" key="16">
    <source>
        <dbReference type="PROSITE" id="PS50109"/>
    </source>
</evidence>
<dbReference type="AlphaFoldDB" id="A0A1W6TZI9"/>
<dbReference type="CDD" id="cd06225">
    <property type="entry name" value="HAMP"/>
    <property type="match status" value="1"/>
</dbReference>
<feature type="domain" description="HAMP" evidence="17">
    <location>
        <begin position="182"/>
        <end position="234"/>
    </location>
</feature>
<dbReference type="Gene3D" id="6.10.340.10">
    <property type="match status" value="1"/>
</dbReference>